<evidence type="ECO:0000313" key="2">
    <source>
        <dbReference type="Proteomes" id="UP001439984"/>
    </source>
</evidence>
<keyword evidence="2" id="KW-1185">Reference proteome</keyword>
<sequence>MDIEIKRMSSTAIEMLDQLSIVCKRFGVDYYAASQNQRDLLDSIALHEYQLKKLMSRG</sequence>
<accession>A0ABV1IKT8</accession>
<dbReference type="EMBL" id="JBBNIB010000085">
    <property type="protein sequence ID" value="MEQ2687160.1"/>
    <property type="molecule type" value="Genomic_DNA"/>
</dbReference>
<reference evidence="1 2" key="1">
    <citation type="submission" date="2024-04" db="EMBL/GenBank/DDBJ databases">
        <title>Human intestinal bacterial collection.</title>
        <authorList>
            <person name="Pauvert C."/>
            <person name="Hitch T.C.A."/>
            <person name="Clavel T."/>
        </authorList>
    </citation>
    <scope>NUCLEOTIDE SEQUENCE [LARGE SCALE GENOMIC DNA]</scope>
    <source>
        <strain evidence="1 2">CLA-AA-H236</strain>
    </source>
</reference>
<proteinExistence type="predicted"/>
<comment type="caution">
    <text evidence="1">The sequence shown here is derived from an EMBL/GenBank/DDBJ whole genome shotgun (WGS) entry which is preliminary data.</text>
</comment>
<dbReference type="RefSeq" id="WP_227623845.1">
    <property type="nucleotide sequence ID" value="NZ_JBBNIB010000085.1"/>
</dbReference>
<gene>
    <name evidence="1" type="ORF">AAAU72_03045</name>
</gene>
<organism evidence="1 2">
    <name type="scientific">Faecalibacterium longum</name>
    <dbReference type="NCBI Taxonomy" id="1851428"/>
    <lineage>
        <taxon>Bacteria</taxon>
        <taxon>Bacillati</taxon>
        <taxon>Bacillota</taxon>
        <taxon>Clostridia</taxon>
        <taxon>Eubacteriales</taxon>
        <taxon>Oscillospiraceae</taxon>
        <taxon>Faecalibacterium</taxon>
    </lineage>
</organism>
<protein>
    <submittedName>
        <fullName evidence="1">Uncharacterized protein</fullName>
    </submittedName>
</protein>
<evidence type="ECO:0000313" key="1">
    <source>
        <dbReference type="EMBL" id="MEQ2687160.1"/>
    </source>
</evidence>
<name>A0ABV1IKT8_9FIRM</name>
<dbReference type="Proteomes" id="UP001439984">
    <property type="component" value="Unassembled WGS sequence"/>
</dbReference>